<sequence length="275" mass="31131">MKLSYSSHGQAMPFATEKITQEAFVAISHTEIRWLSNASILINSRGHIILIDPILDGFDMPLLIDMPIESTAIPKVDSLLISHIDGDHLSFETLANIKTVTKAYYAPPYVSEVMIEKGYPTQECSLGQPFPIGNTLVTPTPTKHNWQNGLEKYKYREWREEEYLGYWMDTPDGAIWLPSDSRLLPEHLNMPDPAVILFDFSDNDWHITYEGAVKLANTYPKAELICIHWGSVDAPDWNTFNGNPEKLLTDVVNPERVHALNVGQRLVLKNKVVSL</sequence>
<name>A0ABW0UI63_9STRE</name>
<gene>
    <name evidence="3" type="ORF">ACFPQ3_09965</name>
</gene>
<dbReference type="RefSeq" id="WP_156806890.1">
    <property type="nucleotide sequence ID" value="NZ_JBHSOJ010000028.1"/>
</dbReference>
<proteinExistence type="predicted"/>
<dbReference type="Gene3D" id="3.60.15.10">
    <property type="entry name" value="Ribonuclease Z/Hydroxyacylglutathione hydrolase-like"/>
    <property type="match status" value="1"/>
</dbReference>
<dbReference type="EMBL" id="JBHSOJ010000028">
    <property type="protein sequence ID" value="MFC5631870.1"/>
    <property type="molecule type" value="Genomic_DNA"/>
</dbReference>
<protein>
    <submittedName>
        <fullName evidence="3">MBL fold metallo-hydrolase</fullName>
    </submittedName>
</protein>
<keyword evidence="1" id="KW-0378">Hydrolase</keyword>
<evidence type="ECO:0000313" key="3">
    <source>
        <dbReference type="EMBL" id="MFC5631870.1"/>
    </source>
</evidence>
<dbReference type="SUPFAM" id="SSF56281">
    <property type="entry name" value="Metallo-hydrolase/oxidoreductase"/>
    <property type="match status" value="1"/>
</dbReference>
<keyword evidence="4" id="KW-1185">Reference proteome</keyword>
<dbReference type="PANTHER" id="PTHR43546">
    <property type="entry name" value="UPF0173 METAL-DEPENDENT HYDROLASE MJ1163-RELATED"/>
    <property type="match status" value="1"/>
</dbReference>
<dbReference type="Pfam" id="PF12706">
    <property type="entry name" value="Lactamase_B_2"/>
    <property type="match status" value="1"/>
</dbReference>
<dbReference type="InterPro" id="IPR001279">
    <property type="entry name" value="Metallo-B-lactamas"/>
</dbReference>
<dbReference type="InterPro" id="IPR036866">
    <property type="entry name" value="RibonucZ/Hydroxyglut_hydro"/>
</dbReference>
<reference evidence="4" key="1">
    <citation type="journal article" date="2019" name="Int. J. Syst. Evol. Microbiol.">
        <title>The Global Catalogue of Microorganisms (GCM) 10K type strain sequencing project: providing services to taxonomists for standard genome sequencing and annotation.</title>
        <authorList>
            <consortium name="The Broad Institute Genomics Platform"/>
            <consortium name="The Broad Institute Genome Sequencing Center for Infectious Disease"/>
            <person name="Wu L."/>
            <person name="Ma J."/>
        </authorList>
    </citation>
    <scope>NUCLEOTIDE SEQUENCE [LARGE SCALE GENOMIC DNA]</scope>
    <source>
        <strain evidence="4">DT43</strain>
    </source>
</reference>
<evidence type="ECO:0000256" key="1">
    <source>
        <dbReference type="ARBA" id="ARBA00022801"/>
    </source>
</evidence>
<evidence type="ECO:0000313" key="4">
    <source>
        <dbReference type="Proteomes" id="UP001596110"/>
    </source>
</evidence>
<evidence type="ECO:0000259" key="2">
    <source>
        <dbReference type="Pfam" id="PF12706"/>
    </source>
</evidence>
<dbReference type="PANTHER" id="PTHR43546:SF9">
    <property type="entry name" value="L-ASCORBATE-6-PHOSPHATE LACTONASE ULAG-RELATED"/>
    <property type="match status" value="1"/>
</dbReference>
<organism evidence="3 4">
    <name type="scientific">Streptococcus caledonicus</name>
    <dbReference type="NCBI Taxonomy" id="2614158"/>
    <lineage>
        <taxon>Bacteria</taxon>
        <taxon>Bacillati</taxon>
        <taxon>Bacillota</taxon>
        <taxon>Bacilli</taxon>
        <taxon>Lactobacillales</taxon>
        <taxon>Streptococcaceae</taxon>
        <taxon>Streptococcus</taxon>
    </lineage>
</organism>
<accession>A0ABW0UI63</accession>
<feature type="domain" description="Metallo-beta-lactamase" evidence="2">
    <location>
        <begin position="48"/>
        <end position="229"/>
    </location>
</feature>
<dbReference type="Proteomes" id="UP001596110">
    <property type="component" value="Unassembled WGS sequence"/>
</dbReference>
<comment type="caution">
    <text evidence="3">The sequence shown here is derived from an EMBL/GenBank/DDBJ whole genome shotgun (WGS) entry which is preliminary data.</text>
</comment>
<dbReference type="InterPro" id="IPR050114">
    <property type="entry name" value="UPF0173_UPF0282_UlaG_hydrolase"/>
</dbReference>